<dbReference type="InterPro" id="IPR036890">
    <property type="entry name" value="HATPase_C_sf"/>
</dbReference>
<feature type="domain" description="Signal transduction histidine kinase internal region" evidence="3">
    <location>
        <begin position="167"/>
        <end position="247"/>
    </location>
</feature>
<dbReference type="PANTHER" id="PTHR34220:SF7">
    <property type="entry name" value="SENSOR HISTIDINE KINASE YPDA"/>
    <property type="match status" value="1"/>
</dbReference>
<keyword evidence="1" id="KW-0812">Transmembrane</keyword>
<dbReference type="EMBL" id="CP098401">
    <property type="protein sequence ID" value="URW74594.1"/>
    <property type="molecule type" value="Genomic_DNA"/>
</dbReference>
<keyword evidence="5" id="KW-1185">Reference proteome</keyword>
<dbReference type="Gene3D" id="3.30.565.10">
    <property type="entry name" value="Histidine kinase-like ATPase, C-terminal domain"/>
    <property type="match status" value="1"/>
</dbReference>
<organism evidence="4 5">
    <name type="scientific">Sphingomonas donggukensis</name>
    <dbReference type="NCBI Taxonomy" id="2949093"/>
    <lineage>
        <taxon>Bacteria</taxon>
        <taxon>Pseudomonadati</taxon>
        <taxon>Pseudomonadota</taxon>
        <taxon>Alphaproteobacteria</taxon>
        <taxon>Sphingomonadales</taxon>
        <taxon>Sphingomonadaceae</taxon>
        <taxon>Sphingomonas</taxon>
    </lineage>
</organism>
<feature type="transmembrane region" description="Helical" evidence="1">
    <location>
        <begin position="55"/>
        <end position="72"/>
    </location>
</feature>
<proteinExistence type="predicted"/>
<reference evidence="4" key="1">
    <citation type="submission" date="2022-05" db="EMBL/GenBank/DDBJ databases">
        <title>Sphingomonas sp. strain RMG20 Genome sequencing and assembly.</title>
        <authorList>
            <person name="Kim I."/>
        </authorList>
    </citation>
    <scope>NUCLEOTIDE SEQUENCE</scope>
    <source>
        <strain evidence="4">RMG20</strain>
    </source>
</reference>
<dbReference type="InterPro" id="IPR050640">
    <property type="entry name" value="Bact_2-comp_sensor_kinase"/>
</dbReference>
<keyword evidence="1" id="KW-1133">Transmembrane helix</keyword>
<dbReference type="RefSeq" id="WP_250749183.1">
    <property type="nucleotide sequence ID" value="NZ_CP098401.1"/>
</dbReference>
<dbReference type="Pfam" id="PF06580">
    <property type="entry name" value="His_kinase"/>
    <property type="match status" value="1"/>
</dbReference>
<name>A0ABY4TQC5_9SPHN</name>
<evidence type="ECO:0000313" key="5">
    <source>
        <dbReference type="Proteomes" id="UP001055580"/>
    </source>
</evidence>
<keyword evidence="4" id="KW-0808">Transferase</keyword>
<accession>A0ABY4TQC5</accession>
<gene>
    <name evidence="4" type="ORF">M9980_08385</name>
</gene>
<feature type="domain" description="Histidine kinase/HSP90-like ATPase" evidence="2">
    <location>
        <begin position="266"/>
        <end position="359"/>
    </location>
</feature>
<evidence type="ECO:0000313" key="4">
    <source>
        <dbReference type="EMBL" id="URW74594.1"/>
    </source>
</evidence>
<sequence length="364" mass="39565">MDGDHSSQAQAGERFTARVSAITILLFWLAQFSLLTTQRLVFGAGDDWSYLPPRLVVALVGIALSFAILAFHRRTRSRTIARRLGFAIGAALAGAIVHALANFLVFHLFMPEVSGREANVPGYLFAVFQWFWAYSAMSGLLLAIVYSGELRDHEWRSAQLQREAHSAHLRALRYQLNPHFMFNTLNSIASLISAKKVEPAEQMVENLSDFLRAGLALDPNEDIPLAKEVELQEVYLAIEAVRFPERLVVAIDIPDAVRGARVPSLITQPLIENAVRHAVAGSTAPVTLTVTAWVEDDRLAIRVADSGSNGAAPRHASPGTGVGLRNVAERLIARYGEDCRFAAGKTPDGGFAVSFAVPLSGGTV</sequence>
<dbReference type="InterPro" id="IPR003594">
    <property type="entry name" value="HATPase_dom"/>
</dbReference>
<protein>
    <submittedName>
        <fullName evidence="4">Histidine kinase</fullName>
    </submittedName>
</protein>
<dbReference type="PANTHER" id="PTHR34220">
    <property type="entry name" value="SENSOR HISTIDINE KINASE YPDA"/>
    <property type="match status" value="1"/>
</dbReference>
<dbReference type="Pfam" id="PF02518">
    <property type="entry name" value="HATPase_c"/>
    <property type="match status" value="1"/>
</dbReference>
<evidence type="ECO:0000259" key="2">
    <source>
        <dbReference type="Pfam" id="PF02518"/>
    </source>
</evidence>
<dbReference type="GO" id="GO:0016301">
    <property type="term" value="F:kinase activity"/>
    <property type="evidence" value="ECO:0007669"/>
    <property type="project" value="UniProtKB-KW"/>
</dbReference>
<evidence type="ECO:0000259" key="3">
    <source>
        <dbReference type="Pfam" id="PF06580"/>
    </source>
</evidence>
<feature type="transmembrane region" description="Helical" evidence="1">
    <location>
        <begin position="122"/>
        <end position="146"/>
    </location>
</feature>
<feature type="transmembrane region" description="Helical" evidence="1">
    <location>
        <begin position="15"/>
        <end position="35"/>
    </location>
</feature>
<keyword evidence="1" id="KW-0472">Membrane</keyword>
<dbReference type="InterPro" id="IPR010559">
    <property type="entry name" value="Sig_transdc_His_kin_internal"/>
</dbReference>
<evidence type="ECO:0000256" key="1">
    <source>
        <dbReference type="SAM" id="Phobius"/>
    </source>
</evidence>
<feature type="transmembrane region" description="Helical" evidence="1">
    <location>
        <begin position="84"/>
        <end position="110"/>
    </location>
</feature>
<keyword evidence="4" id="KW-0418">Kinase</keyword>
<dbReference type="SUPFAM" id="SSF55874">
    <property type="entry name" value="ATPase domain of HSP90 chaperone/DNA topoisomerase II/histidine kinase"/>
    <property type="match status" value="1"/>
</dbReference>
<dbReference type="Proteomes" id="UP001055580">
    <property type="component" value="Chromosome"/>
</dbReference>